<evidence type="ECO:0008006" key="3">
    <source>
        <dbReference type="Google" id="ProtNLM"/>
    </source>
</evidence>
<dbReference type="Gene3D" id="3.30.420.10">
    <property type="entry name" value="Ribonuclease H-like superfamily/Ribonuclease H"/>
    <property type="match status" value="1"/>
</dbReference>
<dbReference type="InterPro" id="IPR036397">
    <property type="entry name" value="RNaseH_sf"/>
</dbReference>
<name>A0A8W8P3L3_MAGGI</name>
<sequence length="196" mass="22121">MILNKKCSVSPGGFTLKHAQKMEKKLKNQRLRQSLFSSKRRRLELKSQRAMKNCTQSVLEGDTYQSKIGIEEDLDLEDIDPTPVSFPKDGNEIIFDLETTGLARTSDIIQIAAVSAGEEMNIYMTPTTEISIGASAATGLTDMKGKLCNDILNHIGYVMQRFTEDYFIILDADVICTFRWVVTHQCSWSAYSMKFC</sequence>
<reference evidence="1" key="1">
    <citation type="submission" date="2022-08" db="UniProtKB">
        <authorList>
            <consortium name="EnsemblMetazoa"/>
        </authorList>
    </citation>
    <scope>IDENTIFICATION</scope>
    <source>
        <strain evidence="1">05x7-T-G4-1.051#20</strain>
    </source>
</reference>
<evidence type="ECO:0000313" key="2">
    <source>
        <dbReference type="Proteomes" id="UP000005408"/>
    </source>
</evidence>
<protein>
    <recommendedName>
        <fullName evidence="3">Exonuclease domain-containing protein</fullName>
    </recommendedName>
</protein>
<organism evidence="1 2">
    <name type="scientific">Magallana gigas</name>
    <name type="common">Pacific oyster</name>
    <name type="synonym">Crassostrea gigas</name>
    <dbReference type="NCBI Taxonomy" id="29159"/>
    <lineage>
        <taxon>Eukaryota</taxon>
        <taxon>Metazoa</taxon>
        <taxon>Spiralia</taxon>
        <taxon>Lophotrochozoa</taxon>
        <taxon>Mollusca</taxon>
        <taxon>Bivalvia</taxon>
        <taxon>Autobranchia</taxon>
        <taxon>Pteriomorphia</taxon>
        <taxon>Ostreida</taxon>
        <taxon>Ostreoidea</taxon>
        <taxon>Ostreidae</taxon>
        <taxon>Magallana</taxon>
    </lineage>
</organism>
<accession>A0A8W8P3L3</accession>
<dbReference type="GO" id="GO:0003676">
    <property type="term" value="F:nucleic acid binding"/>
    <property type="evidence" value="ECO:0007669"/>
    <property type="project" value="InterPro"/>
</dbReference>
<keyword evidence="2" id="KW-1185">Reference proteome</keyword>
<dbReference type="AlphaFoldDB" id="A0A8W8P3L3"/>
<proteinExistence type="predicted"/>
<dbReference type="InterPro" id="IPR012337">
    <property type="entry name" value="RNaseH-like_sf"/>
</dbReference>
<dbReference type="Proteomes" id="UP000005408">
    <property type="component" value="Unassembled WGS sequence"/>
</dbReference>
<dbReference type="EnsemblMetazoa" id="G9540.1">
    <property type="protein sequence ID" value="G9540.1:cds"/>
    <property type="gene ID" value="G9540"/>
</dbReference>
<evidence type="ECO:0000313" key="1">
    <source>
        <dbReference type="EnsemblMetazoa" id="G9540.1:cds"/>
    </source>
</evidence>
<dbReference type="SUPFAM" id="SSF53098">
    <property type="entry name" value="Ribonuclease H-like"/>
    <property type="match status" value="1"/>
</dbReference>